<dbReference type="GeneID" id="75912982"/>
<evidence type="ECO:0000313" key="1">
    <source>
        <dbReference type="EMBL" id="KAI8581365.1"/>
    </source>
</evidence>
<reference evidence="1" key="2">
    <citation type="journal article" date="2022" name="Proc. Natl. Acad. Sci. U.S.A.">
        <title>Diploid-dominant life cycles characterize the early evolution of Fungi.</title>
        <authorList>
            <person name="Amses K.R."/>
            <person name="Simmons D.R."/>
            <person name="Longcore J.E."/>
            <person name="Mondo S.J."/>
            <person name="Seto K."/>
            <person name="Jeronimo G.H."/>
            <person name="Bonds A.E."/>
            <person name="Quandt C.A."/>
            <person name="Davis W.J."/>
            <person name="Chang Y."/>
            <person name="Federici B.A."/>
            <person name="Kuo A."/>
            <person name="LaButti K."/>
            <person name="Pangilinan J."/>
            <person name="Andreopoulos W."/>
            <person name="Tritt A."/>
            <person name="Riley R."/>
            <person name="Hundley H."/>
            <person name="Johnson J."/>
            <person name="Lipzen A."/>
            <person name="Barry K."/>
            <person name="Lang B.F."/>
            <person name="Cuomo C.A."/>
            <person name="Buchler N.E."/>
            <person name="Grigoriev I.V."/>
            <person name="Spatafora J.W."/>
            <person name="Stajich J.E."/>
            <person name="James T.Y."/>
        </authorList>
    </citation>
    <scope>NUCLEOTIDE SEQUENCE</scope>
    <source>
        <strain evidence="1">AG</strain>
    </source>
</reference>
<reference evidence="1" key="1">
    <citation type="submission" date="2021-06" db="EMBL/GenBank/DDBJ databases">
        <authorList>
            <consortium name="DOE Joint Genome Institute"/>
            <person name="Mondo S.J."/>
            <person name="Amses K.R."/>
            <person name="Simmons D.R."/>
            <person name="Longcore J.E."/>
            <person name="Seto K."/>
            <person name="Alves G.H."/>
            <person name="Bonds A.E."/>
            <person name="Quandt C.A."/>
            <person name="Davis W.J."/>
            <person name="Chang Y."/>
            <person name="Letcher P.M."/>
            <person name="Powell M.J."/>
            <person name="Kuo A."/>
            <person name="Labutti K."/>
            <person name="Pangilinan J."/>
            <person name="Andreopoulos W."/>
            <person name="Tritt A."/>
            <person name="Riley R."/>
            <person name="Hundley H."/>
            <person name="Johnson J."/>
            <person name="Lipzen A."/>
            <person name="Barry K."/>
            <person name="Berbee M.L."/>
            <person name="Buchler N.E."/>
            <person name="Grigoriev I.V."/>
            <person name="Spatafora J.W."/>
            <person name="Stajich J.E."/>
            <person name="James T.Y."/>
        </authorList>
    </citation>
    <scope>NUCLEOTIDE SEQUENCE</scope>
    <source>
        <strain evidence="1">AG</strain>
    </source>
</reference>
<comment type="caution">
    <text evidence="1">The sequence shown here is derived from an EMBL/GenBank/DDBJ whole genome shotgun (WGS) entry which is preliminary data.</text>
</comment>
<dbReference type="Proteomes" id="UP001206595">
    <property type="component" value="Unassembled WGS sequence"/>
</dbReference>
<dbReference type="AlphaFoldDB" id="A0AAD5EFJ8"/>
<gene>
    <name evidence="1" type="ORF">K450DRAFT_232710</name>
</gene>
<accession>A0AAD5EFJ8</accession>
<proteinExistence type="predicted"/>
<dbReference type="RefSeq" id="XP_051446369.1">
    <property type="nucleotide sequence ID" value="XM_051587637.1"/>
</dbReference>
<protein>
    <submittedName>
        <fullName evidence="1">Uncharacterized protein</fullName>
    </submittedName>
</protein>
<evidence type="ECO:0000313" key="2">
    <source>
        <dbReference type="Proteomes" id="UP001206595"/>
    </source>
</evidence>
<name>A0AAD5EFJ8_UMBRA</name>
<sequence>MHGERYTDAISCFVEYNKNRHLDYKPWRYMASTFLKCFNEEPKASDELVLHVAHASVQRALRILSSSRWPTADFAQKRCQAEYDDIQALQQTIVNLGGAAQDYFAYMSTHGDVAPASLQSFNWEDIIWINEECKRIAGNKDVQEEEPKSVREL</sequence>
<keyword evidence="2" id="KW-1185">Reference proteome</keyword>
<organism evidence="1 2">
    <name type="scientific">Umbelopsis ramanniana AG</name>
    <dbReference type="NCBI Taxonomy" id="1314678"/>
    <lineage>
        <taxon>Eukaryota</taxon>
        <taxon>Fungi</taxon>
        <taxon>Fungi incertae sedis</taxon>
        <taxon>Mucoromycota</taxon>
        <taxon>Mucoromycotina</taxon>
        <taxon>Umbelopsidomycetes</taxon>
        <taxon>Umbelopsidales</taxon>
        <taxon>Umbelopsidaceae</taxon>
        <taxon>Umbelopsis</taxon>
    </lineage>
</organism>
<dbReference type="EMBL" id="MU620906">
    <property type="protein sequence ID" value="KAI8581365.1"/>
    <property type="molecule type" value="Genomic_DNA"/>
</dbReference>